<feature type="non-terminal residue" evidence="8">
    <location>
        <position position="294"/>
    </location>
</feature>
<dbReference type="PANTHER" id="PTHR42693:SF42">
    <property type="entry name" value="ARYLSULFATASE G"/>
    <property type="match status" value="1"/>
</dbReference>
<keyword evidence="5 8" id="KW-0378">Hydrolase</keyword>
<evidence type="ECO:0000256" key="3">
    <source>
        <dbReference type="ARBA" id="ARBA00022723"/>
    </source>
</evidence>
<keyword evidence="3" id="KW-0479">Metal-binding</keyword>
<dbReference type="PROSITE" id="PS00149">
    <property type="entry name" value="SULFATASE_2"/>
    <property type="match status" value="1"/>
</dbReference>
<dbReference type="Pfam" id="PF00884">
    <property type="entry name" value="Sulfatase"/>
    <property type="match status" value="1"/>
</dbReference>
<dbReference type="PANTHER" id="PTHR42693">
    <property type="entry name" value="ARYLSULFATASE FAMILY MEMBER"/>
    <property type="match status" value="1"/>
</dbReference>
<keyword evidence="6" id="KW-0106">Calcium</keyword>
<evidence type="ECO:0000256" key="4">
    <source>
        <dbReference type="ARBA" id="ARBA00022729"/>
    </source>
</evidence>
<evidence type="ECO:0000313" key="8">
    <source>
        <dbReference type="EMBL" id="HJG91547.1"/>
    </source>
</evidence>
<dbReference type="GO" id="GO:0046872">
    <property type="term" value="F:metal ion binding"/>
    <property type="evidence" value="ECO:0007669"/>
    <property type="project" value="UniProtKB-KW"/>
</dbReference>
<comment type="cofactor">
    <cofactor evidence="1">
        <name>Ca(2+)</name>
        <dbReference type="ChEBI" id="CHEBI:29108"/>
    </cofactor>
</comment>
<dbReference type="AlphaFoldDB" id="A0A921MWP4"/>
<dbReference type="InterPro" id="IPR017850">
    <property type="entry name" value="Alkaline_phosphatase_core_sf"/>
</dbReference>
<dbReference type="SUPFAM" id="SSF53649">
    <property type="entry name" value="Alkaline phosphatase-like"/>
    <property type="match status" value="1"/>
</dbReference>
<gene>
    <name evidence="8" type="ORF">K8V81_07455</name>
</gene>
<proteinExistence type="inferred from homology"/>
<accession>A0A921MWP4</accession>
<reference evidence="8" key="1">
    <citation type="journal article" date="2021" name="PeerJ">
        <title>Extensive microbial diversity within the chicken gut microbiome revealed by metagenomics and culture.</title>
        <authorList>
            <person name="Gilroy R."/>
            <person name="Ravi A."/>
            <person name="Getino M."/>
            <person name="Pursley I."/>
            <person name="Horton D.L."/>
            <person name="Alikhan N.F."/>
            <person name="Baker D."/>
            <person name="Gharbi K."/>
            <person name="Hall N."/>
            <person name="Watson M."/>
            <person name="Adriaenssens E.M."/>
            <person name="Foster-Nyarko E."/>
            <person name="Jarju S."/>
            <person name="Secka A."/>
            <person name="Antonio M."/>
            <person name="Oren A."/>
            <person name="Chaudhuri R.R."/>
            <person name="La Ragione R."/>
            <person name="Hildebrand F."/>
            <person name="Pallen M.J."/>
        </authorList>
    </citation>
    <scope>NUCLEOTIDE SEQUENCE</scope>
    <source>
        <strain evidence="8">ChiGjej5B5-22894</strain>
    </source>
</reference>
<sequence length="294" mass="31945">MEPGSGAREASAPNIVLIHIDDLGWTDLGCYGSSFYETPRIDALAKDSCQLFDAYAASPVCSPSRAALMTGRVPARVGITQWIGGNGVGKLLDVPYHHVLPLSEYALPRALRDGGYATWHVGKWHLGAGAHGPLAHGFEVNIAGGHLGSPHTYFAPWGIESLPEAEPGTYLTDALTDHAIELVRTHGGERPFFLHMAHYAVHTPLEAPQALVEKYERKADALGLTSESGLEEGEAHTMWGRRDERILRRTVQSHPTYAAMIENLDTNVGRLLDALEHEDLLEDTLIVFTSDNGG</sequence>
<dbReference type="InterPro" id="IPR024607">
    <property type="entry name" value="Sulfatase_CS"/>
</dbReference>
<dbReference type="Proteomes" id="UP000742460">
    <property type="component" value="Unassembled WGS sequence"/>
</dbReference>
<dbReference type="GO" id="GO:0004065">
    <property type="term" value="F:arylsulfatase activity"/>
    <property type="evidence" value="ECO:0007669"/>
    <property type="project" value="TreeGrafter"/>
</dbReference>
<evidence type="ECO:0000256" key="5">
    <source>
        <dbReference type="ARBA" id="ARBA00022801"/>
    </source>
</evidence>
<dbReference type="PROSITE" id="PS00523">
    <property type="entry name" value="SULFATASE_1"/>
    <property type="match status" value="1"/>
</dbReference>
<dbReference type="EMBL" id="DYUE01000171">
    <property type="protein sequence ID" value="HJG91547.1"/>
    <property type="molecule type" value="Genomic_DNA"/>
</dbReference>
<evidence type="ECO:0000256" key="2">
    <source>
        <dbReference type="ARBA" id="ARBA00008779"/>
    </source>
</evidence>
<feature type="domain" description="Sulfatase N-terminal" evidence="7">
    <location>
        <begin position="13"/>
        <end position="293"/>
    </location>
</feature>
<dbReference type="InterPro" id="IPR050738">
    <property type="entry name" value="Sulfatase"/>
</dbReference>
<comment type="caution">
    <text evidence="8">The sequence shown here is derived from an EMBL/GenBank/DDBJ whole genome shotgun (WGS) entry which is preliminary data.</text>
</comment>
<evidence type="ECO:0000256" key="1">
    <source>
        <dbReference type="ARBA" id="ARBA00001913"/>
    </source>
</evidence>
<comment type="similarity">
    <text evidence="2">Belongs to the sulfatase family.</text>
</comment>
<dbReference type="InterPro" id="IPR000917">
    <property type="entry name" value="Sulfatase_N"/>
</dbReference>
<name>A0A921MWP4_9MICO</name>
<dbReference type="Gene3D" id="3.40.720.10">
    <property type="entry name" value="Alkaline Phosphatase, subunit A"/>
    <property type="match status" value="1"/>
</dbReference>
<evidence type="ECO:0000259" key="7">
    <source>
        <dbReference type="Pfam" id="PF00884"/>
    </source>
</evidence>
<protein>
    <submittedName>
        <fullName evidence="8">Sulfatase-like hydrolase/transferase</fullName>
    </submittedName>
</protein>
<reference evidence="8" key="2">
    <citation type="submission" date="2021-09" db="EMBL/GenBank/DDBJ databases">
        <authorList>
            <person name="Gilroy R."/>
        </authorList>
    </citation>
    <scope>NUCLEOTIDE SEQUENCE</scope>
    <source>
        <strain evidence="8">ChiGjej5B5-22894</strain>
    </source>
</reference>
<organism evidence="8 9">
    <name type="scientific">Brachybacterium massiliense</name>
    <dbReference type="NCBI Taxonomy" id="1755098"/>
    <lineage>
        <taxon>Bacteria</taxon>
        <taxon>Bacillati</taxon>
        <taxon>Actinomycetota</taxon>
        <taxon>Actinomycetes</taxon>
        <taxon>Micrococcales</taxon>
        <taxon>Dermabacteraceae</taxon>
        <taxon>Brachybacterium</taxon>
    </lineage>
</organism>
<evidence type="ECO:0000256" key="6">
    <source>
        <dbReference type="ARBA" id="ARBA00022837"/>
    </source>
</evidence>
<keyword evidence="4" id="KW-0732">Signal</keyword>
<evidence type="ECO:0000313" key="9">
    <source>
        <dbReference type="Proteomes" id="UP000742460"/>
    </source>
</evidence>